<sequence length="44" mass="5072">MGTEAMDLLKPDLSPKKVKEEEEEEEDDDLEALRLAALRTMKPR</sequence>
<protein>
    <submittedName>
        <fullName evidence="2">Uncharacterized protein</fullName>
    </submittedName>
</protein>
<accession>A0A0K2TZZ9</accession>
<organism evidence="2">
    <name type="scientific">Lepeophtheirus salmonis</name>
    <name type="common">Salmon louse</name>
    <name type="synonym">Caligus salmonis</name>
    <dbReference type="NCBI Taxonomy" id="72036"/>
    <lineage>
        <taxon>Eukaryota</taxon>
        <taxon>Metazoa</taxon>
        <taxon>Ecdysozoa</taxon>
        <taxon>Arthropoda</taxon>
        <taxon>Crustacea</taxon>
        <taxon>Multicrustacea</taxon>
        <taxon>Hexanauplia</taxon>
        <taxon>Copepoda</taxon>
        <taxon>Siphonostomatoida</taxon>
        <taxon>Caligidae</taxon>
        <taxon>Lepeophtheirus</taxon>
    </lineage>
</organism>
<name>A0A0K2TZZ9_LEPSM</name>
<dbReference type="AlphaFoldDB" id="A0A0K2TZZ9"/>
<feature type="compositionally biased region" description="Basic and acidic residues" evidence="1">
    <location>
        <begin position="7"/>
        <end position="20"/>
    </location>
</feature>
<evidence type="ECO:0000256" key="1">
    <source>
        <dbReference type="SAM" id="MobiDB-lite"/>
    </source>
</evidence>
<reference evidence="2" key="1">
    <citation type="submission" date="2014-05" db="EMBL/GenBank/DDBJ databases">
        <authorList>
            <person name="Chronopoulou M."/>
        </authorList>
    </citation>
    <scope>NUCLEOTIDE SEQUENCE</scope>
    <source>
        <tissue evidence="2">Whole organism</tissue>
    </source>
</reference>
<feature type="non-terminal residue" evidence="2">
    <location>
        <position position="44"/>
    </location>
</feature>
<proteinExistence type="predicted"/>
<feature type="region of interest" description="Disordered" evidence="1">
    <location>
        <begin position="1"/>
        <end position="29"/>
    </location>
</feature>
<dbReference type="EMBL" id="HACA01013916">
    <property type="protein sequence ID" value="CDW31277.1"/>
    <property type="molecule type" value="Transcribed_RNA"/>
</dbReference>
<evidence type="ECO:0000313" key="2">
    <source>
        <dbReference type="EMBL" id="CDW31277.1"/>
    </source>
</evidence>